<dbReference type="PANTHER" id="PTHR31434:SF2">
    <property type="entry name" value="S PHASE CYCLIN A-ASSOCIATED PROTEIN IN THE ENDOPLASMIC RETICULUM"/>
    <property type="match status" value="1"/>
</dbReference>
<proteinExistence type="predicted"/>
<keyword evidence="4" id="KW-1185">Reference proteome</keyword>
<feature type="domain" description="S phase cyclin A-associated protein in the endoplasmic reticulum N-terminal" evidence="3">
    <location>
        <begin position="11"/>
        <end position="96"/>
    </location>
</feature>
<dbReference type="InterPro" id="IPR032446">
    <property type="entry name" value="SCAPER_N"/>
</dbReference>
<evidence type="ECO:0000256" key="1">
    <source>
        <dbReference type="SAM" id="Coils"/>
    </source>
</evidence>
<feature type="region of interest" description="Disordered" evidence="2">
    <location>
        <begin position="585"/>
        <end position="648"/>
    </location>
</feature>
<feature type="compositionally biased region" description="Low complexity" evidence="2">
    <location>
        <begin position="407"/>
        <end position="423"/>
    </location>
</feature>
<organism evidence="4 5">
    <name type="scientific">Acrobeloides nanus</name>
    <dbReference type="NCBI Taxonomy" id="290746"/>
    <lineage>
        <taxon>Eukaryota</taxon>
        <taxon>Metazoa</taxon>
        <taxon>Ecdysozoa</taxon>
        <taxon>Nematoda</taxon>
        <taxon>Chromadorea</taxon>
        <taxon>Rhabditida</taxon>
        <taxon>Tylenchina</taxon>
        <taxon>Cephalobomorpha</taxon>
        <taxon>Cephaloboidea</taxon>
        <taxon>Cephalobidae</taxon>
        <taxon>Acrobeloides</taxon>
    </lineage>
</organism>
<evidence type="ECO:0000259" key="3">
    <source>
        <dbReference type="Pfam" id="PF16501"/>
    </source>
</evidence>
<reference evidence="5" key="1">
    <citation type="submission" date="2022-11" db="UniProtKB">
        <authorList>
            <consortium name="WormBaseParasite"/>
        </authorList>
    </citation>
    <scope>IDENTIFICATION</scope>
</reference>
<evidence type="ECO:0000256" key="2">
    <source>
        <dbReference type="SAM" id="MobiDB-lite"/>
    </source>
</evidence>
<feature type="compositionally biased region" description="Basic and acidic residues" evidence="2">
    <location>
        <begin position="585"/>
        <end position="644"/>
    </location>
</feature>
<dbReference type="InterPro" id="IPR016024">
    <property type="entry name" value="ARM-type_fold"/>
</dbReference>
<accession>A0A914DVX4</accession>
<feature type="compositionally biased region" description="Basic and acidic residues" evidence="2">
    <location>
        <begin position="94"/>
        <end position="114"/>
    </location>
</feature>
<dbReference type="SUPFAM" id="SSF48371">
    <property type="entry name" value="ARM repeat"/>
    <property type="match status" value="1"/>
</dbReference>
<dbReference type="WBParaSite" id="ACRNAN_scaffold3950.g18913.t1">
    <property type="protein sequence ID" value="ACRNAN_scaffold3950.g18913.t1"/>
    <property type="gene ID" value="ACRNAN_scaffold3950.g18913"/>
</dbReference>
<feature type="region of interest" description="Disordered" evidence="2">
    <location>
        <begin position="92"/>
        <end position="114"/>
    </location>
</feature>
<evidence type="ECO:0000313" key="5">
    <source>
        <dbReference type="WBParaSite" id="ACRNAN_scaffold3950.g18913.t1"/>
    </source>
</evidence>
<feature type="compositionally biased region" description="Basic and acidic residues" evidence="2">
    <location>
        <begin position="452"/>
        <end position="469"/>
    </location>
</feature>
<name>A0A914DVX4_9BILA</name>
<dbReference type="Pfam" id="PF16501">
    <property type="entry name" value="SCAPER_N"/>
    <property type="match status" value="1"/>
</dbReference>
<feature type="compositionally biased region" description="Basic residues" evidence="2">
    <location>
        <begin position="127"/>
        <end position="136"/>
    </location>
</feature>
<dbReference type="PANTHER" id="PTHR31434">
    <property type="entry name" value="S PHASE CYCLIN A-ASSOCIATED PROTEIN IN THE ENDOPLASMIC RETICULUM"/>
    <property type="match status" value="1"/>
</dbReference>
<feature type="region of interest" description="Disordered" evidence="2">
    <location>
        <begin position="773"/>
        <end position="792"/>
    </location>
</feature>
<keyword evidence="1" id="KW-0175">Coiled coil</keyword>
<protein>
    <recommendedName>
        <fullName evidence="3">S phase cyclin A-associated protein in the endoplasmic reticulum N-terminal domain-containing protein</fullName>
    </recommendedName>
</protein>
<feature type="compositionally biased region" description="Polar residues" evidence="2">
    <location>
        <begin position="167"/>
        <end position="179"/>
    </location>
</feature>
<feature type="region of interest" description="Disordered" evidence="2">
    <location>
        <begin position="405"/>
        <end position="469"/>
    </location>
</feature>
<evidence type="ECO:0000313" key="4">
    <source>
        <dbReference type="Proteomes" id="UP000887540"/>
    </source>
</evidence>
<feature type="compositionally biased region" description="Basic and acidic residues" evidence="2">
    <location>
        <begin position="429"/>
        <end position="444"/>
    </location>
</feature>
<feature type="region of interest" description="Disordered" evidence="2">
    <location>
        <begin position="127"/>
        <end position="189"/>
    </location>
</feature>
<dbReference type="AlphaFoldDB" id="A0A914DVX4"/>
<sequence length="1273" mass="146748">MVTHLTDDQIKEVDANRYFYHLTLFKETIEALYEICRVSRNIYGCKEILLYLTNSTRDFQTLIDSFNVEEVWENAEKPKSIAWEIKGASSGKSRIKEATTQETGEASHKIMTEEQNEDKILEWHVVKSRTKRRKSHSSNDGGSDDGTPPNRSRKKQSASVYDRLASGQRNPRPSAQNPPTVDEFKGNGITTGKLMCPKSAMDLPQTKASMAKIAYSRQLLWQGHKQQLVEKLHAKRRQERILANLGNRRNSMPSLSNARKKSSENLVITSELKGVEIELASIHETDENRKEDLENIDNLSTHTLAGNYTTRSDPPGLQWDLRELDDELSSLAQEEESLAEELSSLAQEIEKEESLSIDDELQRQVSLDFEDENLEISTNSFLSSVPAGKKASWREVVAKWAFKTDEQTANQSTQTETTVTTTPTPNPEPTHRKPGDAAQVHEKLSSPSRKRMHDDLEKRNEERQMKAEEMRLKLQEEKASRLKELHRRVEEVRQKQCELTERKALLMETKMQKAEQIRHKNLEEKIKKAKDEEQKMIEINFINTLNEANTKFELQLREQDREQRLSMLAEERARRLEEKAAKEAAALDRRQAAEQQRAEKLKEQTIKQKERQEQAEAQRSELLEAVKKKQREREMRIEERKASEQAEQAKMSQSLLEKIQHKQEGSSRRYEENIEQVRLKAIELCSPRPLNPWISLADCHPMPSDTLYNQQRDSGLGSFSRRKCICCNKEMKSDLHLIEHLCSESHLHVRGSTLSDVDYEFLKKELDISIKEAENESTSSSVGEKSAKASSKEALKKRRLKIRHKFTRKKFNADQLWKAVETVQLDKTIEKRTNEILGVLKENSKCNENHRMAFERNIVDLHKLFLKENRDIRQKTAIYFWHSGLIEQLITYLFNSHNSKTDSSVSMTRLLGKVIHFVMDALIESLSLSVGVFSSQFVMQVCDLLLLKTKSFLDLNASKIFSKFWFTEANLLCHFLLRWFSQVLSDESAQVGEHMALTLSYLIVNGFSNYCEIAIVAILDDLALMEIDEPKLNCFDVLFGLTSVLIKGVSAFLSKRNSDENGIINDCCDLVSLVVPCIICRYVHFRTEMDYDSSWRIIDNQVLTLWNFLNENKICHPIVTHILSSEERVVSIRVAFLFSNLVSYFVKQLPQESAQNLLNKTIIAVGYYASFSEQTRLFCTLGWQRSLLMNLCTLPFDYFSSGELRELLLPTLIAILLNNLTAVEVIKDELSCSWMVSFIKDMEKHEPNDNKRISLLLPENTRNQALEFFASLP</sequence>
<dbReference type="Proteomes" id="UP000887540">
    <property type="component" value="Unplaced"/>
</dbReference>
<feature type="coiled-coil region" evidence="1">
    <location>
        <begin position="321"/>
        <end position="355"/>
    </location>
</feature>